<accession>A0ABZ2R3M5</accession>
<protein>
    <submittedName>
        <fullName evidence="6">Beta-ketoacyl synthase N-terminal-like domain-containing protein</fullName>
    </submittedName>
</protein>
<organism evidence="6 7">
    <name type="scientific">Streptomyces sirii</name>
    <dbReference type="NCBI Taxonomy" id="3127701"/>
    <lineage>
        <taxon>Bacteria</taxon>
        <taxon>Bacillati</taxon>
        <taxon>Actinomycetota</taxon>
        <taxon>Actinomycetes</taxon>
        <taxon>Kitasatosporales</taxon>
        <taxon>Streptomycetaceae</taxon>
        <taxon>Streptomyces</taxon>
    </lineage>
</organism>
<sequence>MSTDTARPPLSADDLAPAPTTLAVTSAAALSPAGVGSAALTAVLDGTVSAGPAAAEDLPDFGGETLPPRPVRAVPPLAYEELLGRKGLRNLDRTTRLALVACDMALASYPGTVSPGAGVVMGTATGSVRSSGEYSLRTLQADRPYLVNPSLFPNTVMNCAAGQVAIRNGLHGVNATVAGGALAGIQALRYARNAVRQGQAACLLVAGAEELSAQSGWGWQRSGALRPDFPLGEGAAALVVEPEERARAGGRPILARVLAAEVGFAPRGRLTAALAGCIRRALERSAVAPADVRSVAPGATGQVGADRLELRALRAALGASGLPPAVDVRQAVGETFSATVPLQLAALVETWRQRGAHPGEAALITALGHDGSVGCLVVRGPADCAVRTDPR</sequence>
<reference evidence="6 7" key="1">
    <citation type="submission" date="2024-03" db="EMBL/GenBank/DDBJ databases">
        <title>The complete genome of Streptomyces sirii sp.nov.</title>
        <authorList>
            <person name="Zakalyukina Y.V."/>
            <person name="Belik A.R."/>
            <person name="Biryukov M.V."/>
            <person name="Baturina O.A."/>
            <person name="Kabilov M.R."/>
        </authorList>
    </citation>
    <scope>NUCLEOTIDE SEQUENCE [LARGE SCALE GENOMIC DNA]</scope>
    <source>
        <strain evidence="6 7">BP-8</strain>
    </source>
</reference>
<dbReference type="SUPFAM" id="SSF53901">
    <property type="entry name" value="Thiolase-like"/>
    <property type="match status" value="2"/>
</dbReference>
<evidence type="ECO:0000256" key="1">
    <source>
        <dbReference type="ARBA" id="ARBA00008467"/>
    </source>
</evidence>
<comment type="similarity">
    <text evidence="1 4">Belongs to the thiolase-like superfamily. Beta-ketoacyl-ACP synthases family.</text>
</comment>
<dbReference type="InterPro" id="IPR000794">
    <property type="entry name" value="Beta-ketoacyl_synthase"/>
</dbReference>
<evidence type="ECO:0000256" key="4">
    <source>
        <dbReference type="RuleBase" id="RU003694"/>
    </source>
</evidence>
<dbReference type="Gene3D" id="3.40.47.10">
    <property type="match status" value="2"/>
</dbReference>
<keyword evidence="7" id="KW-1185">Reference proteome</keyword>
<evidence type="ECO:0000256" key="2">
    <source>
        <dbReference type="ARBA" id="ARBA00022679"/>
    </source>
</evidence>
<feature type="domain" description="Ketosynthase family 3 (KS3)" evidence="5">
    <location>
        <begin position="1"/>
        <end position="380"/>
    </location>
</feature>
<dbReference type="InterPro" id="IPR016039">
    <property type="entry name" value="Thiolase-like"/>
</dbReference>
<name>A0ABZ2R3M5_9ACTN</name>
<proteinExistence type="inferred from homology"/>
<keyword evidence="2 4" id="KW-0808">Transferase</keyword>
<dbReference type="Pfam" id="PF02801">
    <property type="entry name" value="Ketoacyl-synt_C"/>
    <property type="match status" value="1"/>
</dbReference>
<evidence type="ECO:0000313" key="6">
    <source>
        <dbReference type="EMBL" id="WXK80402.1"/>
    </source>
</evidence>
<dbReference type="InterPro" id="IPR020841">
    <property type="entry name" value="PKS_Beta-ketoAc_synthase_dom"/>
</dbReference>
<evidence type="ECO:0000313" key="7">
    <source>
        <dbReference type="Proteomes" id="UP001626628"/>
    </source>
</evidence>
<dbReference type="PANTHER" id="PTHR11712:SF322">
    <property type="entry name" value="POLYKETIDE BETA-KETOACYL SYNTHASE 2-RELATED"/>
    <property type="match status" value="1"/>
</dbReference>
<dbReference type="RefSeq" id="WP_407288459.1">
    <property type="nucleotide sequence ID" value="NZ_CP147982.1"/>
</dbReference>
<dbReference type="PANTHER" id="PTHR11712">
    <property type="entry name" value="POLYKETIDE SYNTHASE-RELATED"/>
    <property type="match status" value="1"/>
</dbReference>
<dbReference type="Proteomes" id="UP001626628">
    <property type="component" value="Chromosome"/>
</dbReference>
<dbReference type="Pfam" id="PF00109">
    <property type="entry name" value="ketoacyl-synt"/>
    <property type="match status" value="1"/>
</dbReference>
<evidence type="ECO:0000256" key="3">
    <source>
        <dbReference type="ARBA" id="ARBA00023315"/>
    </source>
</evidence>
<evidence type="ECO:0000259" key="5">
    <source>
        <dbReference type="PROSITE" id="PS52004"/>
    </source>
</evidence>
<dbReference type="PROSITE" id="PS52004">
    <property type="entry name" value="KS3_2"/>
    <property type="match status" value="1"/>
</dbReference>
<keyword evidence="3" id="KW-0012">Acyltransferase</keyword>
<dbReference type="InterPro" id="IPR014031">
    <property type="entry name" value="Ketoacyl_synth_C"/>
</dbReference>
<dbReference type="EMBL" id="CP147982">
    <property type="protein sequence ID" value="WXK80402.1"/>
    <property type="molecule type" value="Genomic_DNA"/>
</dbReference>
<gene>
    <name evidence="6" type="ORF">WAB15_32760</name>
</gene>
<dbReference type="InterPro" id="IPR014030">
    <property type="entry name" value="Ketoacyl_synth_N"/>
</dbReference>